<accession>A0A7K8YAG9</accession>
<dbReference type="InterPro" id="IPR003461">
    <property type="entry name" value="Keratin"/>
</dbReference>
<sequence length="97" mass="10168">VSCLIPCLPCWTCSPTPLASSCNQPCVRQCQSSTIINQHSPVVMTLPCPILSSFPQNTVEGSSTSPAIVSILSCDEAPISSGGCDLSCIINHCCARR</sequence>
<gene>
    <name evidence="6" type="primary">Krf2_3</name>
    <name evidence="6" type="ORF">SAKLUC_R05911</name>
</gene>
<evidence type="ECO:0000256" key="3">
    <source>
        <dbReference type="ARBA" id="ARBA00022744"/>
    </source>
</evidence>
<evidence type="ECO:0000256" key="1">
    <source>
        <dbReference type="ARBA" id="ARBA00008702"/>
    </source>
</evidence>
<dbReference type="PANTHER" id="PTHR31203">
    <property type="entry name" value="BETA-KERATIN-RELATED PROTEIN-RELATED"/>
    <property type="match status" value="1"/>
</dbReference>
<dbReference type="Pfam" id="PF02422">
    <property type="entry name" value="Keratin"/>
    <property type="match status" value="1"/>
</dbReference>
<dbReference type="AlphaFoldDB" id="A0A7K8YAG9"/>
<dbReference type="GO" id="GO:0005882">
    <property type="term" value="C:intermediate filament"/>
    <property type="evidence" value="ECO:0007669"/>
    <property type="project" value="UniProtKB-KW"/>
</dbReference>
<comment type="caution">
    <text evidence="6">The sequence shown here is derived from an EMBL/GenBank/DDBJ whole genome shotgun (WGS) entry which is preliminary data.</text>
</comment>
<reference evidence="6 7" key="1">
    <citation type="submission" date="2019-09" db="EMBL/GenBank/DDBJ databases">
        <title>Bird 10,000 Genomes (B10K) Project - Family phase.</title>
        <authorList>
            <person name="Zhang G."/>
        </authorList>
    </citation>
    <scope>NUCLEOTIDE SEQUENCE [LARGE SCALE GENOMIC DNA]</scope>
    <source>
        <strain evidence="6">B10K-DU-001-06</strain>
        <tissue evidence="6">Muscle</tissue>
    </source>
</reference>
<comment type="similarity">
    <text evidence="1 5">Belongs to the avian keratin family.</text>
</comment>
<evidence type="ECO:0000313" key="6">
    <source>
        <dbReference type="EMBL" id="NXG00091.1"/>
    </source>
</evidence>
<feature type="non-terminal residue" evidence="6">
    <location>
        <position position="97"/>
    </location>
</feature>
<dbReference type="EMBL" id="VWZD01001395">
    <property type="protein sequence ID" value="NXG00091.1"/>
    <property type="molecule type" value="Genomic_DNA"/>
</dbReference>
<evidence type="ECO:0000256" key="2">
    <source>
        <dbReference type="ARBA" id="ARBA00011806"/>
    </source>
</evidence>
<keyword evidence="3 5" id="KW-0416">Keratin</keyword>
<feature type="non-terminal residue" evidence="6">
    <location>
        <position position="1"/>
    </location>
</feature>
<evidence type="ECO:0000313" key="7">
    <source>
        <dbReference type="Proteomes" id="UP000558958"/>
    </source>
</evidence>
<proteinExistence type="inferred from homology"/>
<protein>
    <recommendedName>
        <fullName evidence="5">Keratin</fullName>
    </recommendedName>
</protein>
<dbReference type="GO" id="GO:0005200">
    <property type="term" value="F:structural constituent of cytoskeleton"/>
    <property type="evidence" value="ECO:0007669"/>
    <property type="project" value="InterPro"/>
</dbReference>
<dbReference type="PANTHER" id="PTHR31203:SF1">
    <property type="entry name" value="BETA-KERATIN-RELATED PROTEIN-RELATED"/>
    <property type="match status" value="1"/>
</dbReference>
<name>A0A7K8YAG9_9PASS</name>
<comment type="subunit">
    <text evidence="2 5">The avian keratins (F-ker, S-ker, C-ker and B-ker) are a complex mixture of very similar polypeptides.</text>
</comment>
<evidence type="ECO:0000256" key="4">
    <source>
        <dbReference type="ARBA" id="ARBA00022990"/>
    </source>
</evidence>
<keyword evidence="7" id="KW-1185">Reference proteome</keyword>
<dbReference type="Proteomes" id="UP000558958">
    <property type="component" value="Unassembled WGS sequence"/>
</dbReference>
<organism evidence="6 7">
    <name type="scientific">Sakesphorus luctuosus</name>
    <dbReference type="NCBI Taxonomy" id="419690"/>
    <lineage>
        <taxon>Eukaryota</taxon>
        <taxon>Metazoa</taxon>
        <taxon>Chordata</taxon>
        <taxon>Craniata</taxon>
        <taxon>Vertebrata</taxon>
        <taxon>Euteleostomi</taxon>
        <taxon>Archelosauria</taxon>
        <taxon>Archosauria</taxon>
        <taxon>Dinosauria</taxon>
        <taxon>Saurischia</taxon>
        <taxon>Theropoda</taxon>
        <taxon>Coelurosauria</taxon>
        <taxon>Aves</taxon>
        <taxon>Neognathae</taxon>
        <taxon>Neoaves</taxon>
        <taxon>Telluraves</taxon>
        <taxon>Australaves</taxon>
        <taxon>Passeriformes</taxon>
        <taxon>Thamnophilidae</taxon>
        <taxon>Sakesphorus</taxon>
    </lineage>
</organism>
<evidence type="ECO:0000256" key="5">
    <source>
        <dbReference type="RuleBase" id="RU364002"/>
    </source>
</evidence>
<keyword evidence="4" id="KW-0007">Acetylation</keyword>